<sequence length="89" mass="10487">MLQVPGWNSYQALWHIYIECEKSSIPAIVDQLFRIRYIVYGNLNTAIYLLKNNKSEKVRFVTSKGGVHHEKSAVHEIILFFNGYMFYDE</sequence>
<evidence type="ECO:0000313" key="1">
    <source>
        <dbReference type="EMBL" id="TDN98231.1"/>
    </source>
</evidence>
<dbReference type="EMBL" id="SNWI01000008">
    <property type="protein sequence ID" value="TDN98231.1"/>
    <property type="molecule type" value="Genomic_DNA"/>
</dbReference>
<comment type="caution">
    <text evidence="1">The sequence shown here is derived from an EMBL/GenBank/DDBJ whole genome shotgun (WGS) entry which is preliminary data.</text>
</comment>
<proteinExistence type="predicted"/>
<name>A0A4R6GS87_9BACT</name>
<protein>
    <submittedName>
        <fullName evidence="1">Uncharacterized protein</fullName>
    </submittedName>
</protein>
<accession>A0A4R6GS87</accession>
<dbReference type="AlphaFoldDB" id="A0A4R6GS87"/>
<dbReference type="Proteomes" id="UP000294848">
    <property type="component" value="Unassembled WGS sequence"/>
</dbReference>
<reference evidence="1 2" key="1">
    <citation type="submission" date="2019-03" db="EMBL/GenBank/DDBJ databases">
        <title>Freshwater and sediment microbial communities from various areas in North America, analyzing microbe dynamics in response to fracking.</title>
        <authorList>
            <person name="Lamendella R."/>
        </authorList>
    </citation>
    <scope>NUCLEOTIDE SEQUENCE [LARGE SCALE GENOMIC DNA]</scope>
    <source>
        <strain evidence="1 2">114D</strain>
    </source>
</reference>
<organism evidence="1 2">
    <name type="scientific">Sunxiuqinia elliptica</name>
    <dbReference type="NCBI Taxonomy" id="655355"/>
    <lineage>
        <taxon>Bacteria</taxon>
        <taxon>Pseudomonadati</taxon>
        <taxon>Bacteroidota</taxon>
        <taxon>Bacteroidia</taxon>
        <taxon>Marinilabiliales</taxon>
        <taxon>Prolixibacteraceae</taxon>
        <taxon>Sunxiuqinia</taxon>
    </lineage>
</organism>
<gene>
    <name evidence="1" type="ORF">DET52_10818</name>
</gene>
<evidence type="ECO:0000313" key="2">
    <source>
        <dbReference type="Proteomes" id="UP000294848"/>
    </source>
</evidence>